<name>A0A426XJ22_ENSVE</name>
<organism evidence="1 2">
    <name type="scientific">Ensete ventricosum</name>
    <name type="common">Abyssinian banana</name>
    <name type="synonym">Musa ensete</name>
    <dbReference type="NCBI Taxonomy" id="4639"/>
    <lineage>
        <taxon>Eukaryota</taxon>
        <taxon>Viridiplantae</taxon>
        <taxon>Streptophyta</taxon>
        <taxon>Embryophyta</taxon>
        <taxon>Tracheophyta</taxon>
        <taxon>Spermatophyta</taxon>
        <taxon>Magnoliopsida</taxon>
        <taxon>Liliopsida</taxon>
        <taxon>Zingiberales</taxon>
        <taxon>Musaceae</taxon>
        <taxon>Ensete</taxon>
    </lineage>
</organism>
<evidence type="ECO:0000313" key="2">
    <source>
        <dbReference type="Proteomes" id="UP000287651"/>
    </source>
</evidence>
<sequence>MREKVGWQREERVVIAVEHPWKEEIKMREIRGKRQGNRGDEVSIGSGGKREGKIGLRLIWRVGKGIGFGPGSGVRMTWISPGECLGCLTSSASTHLGDTQFKAPHLRFIAEPWRSLRHLSRTPAEIGFQRSISVMT</sequence>
<dbReference type="AlphaFoldDB" id="A0A426XJ22"/>
<gene>
    <name evidence="1" type="ORF">B296_00059137</name>
</gene>
<comment type="caution">
    <text evidence="1">The sequence shown here is derived from an EMBL/GenBank/DDBJ whole genome shotgun (WGS) entry which is preliminary data.</text>
</comment>
<dbReference type="Proteomes" id="UP000287651">
    <property type="component" value="Unassembled WGS sequence"/>
</dbReference>
<protein>
    <submittedName>
        <fullName evidence="1">Uncharacterized protein</fullName>
    </submittedName>
</protein>
<reference evidence="1 2" key="1">
    <citation type="journal article" date="2014" name="Agronomy (Basel)">
        <title>A Draft Genome Sequence for Ensete ventricosum, the Drought-Tolerant Tree Against Hunger.</title>
        <authorList>
            <person name="Harrison J."/>
            <person name="Moore K.A."/>
            <person name="Paszkiewicz K."/>
            <person name="Jones T."/>
            <person name="Grant M."/>
            <person name="Ambacheew D."/>
            <person name="Muzemil S."/>
            <person name="Studholme D.J."/>
        </authorList>
    </citation>
    <scope>NUCLEOTIDE SEQUENCE [LARGE SCALE GENOMIC DNA]</scope>
</reference>
<accession>A0A426XJ22</accession>
<proteinExistence type="predicted"/>
<dbReference type="EMBL" id="AMZH03020172">
    <property type="protein sequence ID" value="RRT39443.1"/>
    <property type="molecule type" value="Genomic_DNA"/>
</dbReference>
<evidence type="ECO:0000313" key="1">
    <source>
        <dbReference type="EMBL" id="RRT39443.1"/>
    </source>
</evidence>